<reference evidence="2" key="1">
    <citation type="submission" date="2016-08" db="EMBL/GenBank/DDBJ databases">
        <authorList>
            <person name="Seilhamer J.J."/>
        </authorList>
    </citation>
    <scope>NUCLEOTIDE SEQUENCE</scope>
    <source>
        <strain evidence="2">86</strain>
    </source>
</reference>
<name>A0A212LYR7_9FIRM</name>
<dbReference type="Pfam" id="PF03446">
    <property type="entry name" value="NAD_binding_2"/>
    <property type="match status" value="1"/>
</dbReference>
<gene>
    <name evidence="2" type="ORF">KL86SPO_50453</name>
</gene>
<sequence length="229" mass="24568">MKEVGLIGVGRMGKVLSRKLSGHVKLKIFDRDESRLQAVAEEIGIPTAASLEELAELGTIILVVPDREVISLIKDFNQMERALIIINVATNVARHVLVATASPQVQCIGAKFIGQAKEIAMGAEPVILVDERPAELTALVQEVFAPVGKIVTGNADAVTYINTQAAEKALTAAVLIEETLRSQPYANADVIKSAISQVAAGILKAYAEDDLGPFAREIVRAIRAKLRRP</sequence>
<evidence type="ECO:0000313" key="2">
    <source>
        <dbReference type="EMBL" id="SCM82682.1"/>
    </source>
</evidence>
<dbReference type="EMBL" id="FMJE01000005">
    <property type="protein sequence ID" value="SCM82682.1"/>
    <property type="molecule type" value="Genomic_DNA"/>
</dbReference>
<protein>
    <recommendedName>
        <fullName evidence="1">6-phosphogluconate dehydrogenase NADP-binding domain-containing protein</fullName>
    </recommendedName>
</protein>
<proteinExistence type="predicted"/>
<dbReference type="AlphaFoldDB" id="A0A212LYR7"/>
<dbReference type="Gene3D" id="3.40.50.720">
    <property type="entry name" value="NAD(P)-binding Rossmann-like Domain"/>
    <property type="match status" value="1"/>
</dbReference>
<organism evidence="2">
    <name type="scientific">uncultured Sporomusa sp</name>
    <dbReference type="NCBI Taxonomy" id="307249"/>
    <lineage>
        <taxon>Bacteria</taxon>
        <taxon>Bacillati</taxon>
        <taxon>Bacillota</taxon>
        <taxon>Negativicutes</taxon>
        <taxon>Selenomonadales</taxon>
        <taxon>Sporomusaceae</taxon>
        <taxon>Sporomusa</taxon>
        <taxon>environmental samples</taxon>
    </lineage>
</organism>
<feature type="domain" description="6-phosphogluconate dehydrogenase NADP-binding" evidence="1">
    <location>
        <begin position="3"/>
        <end position="91"/>
    </location>
</feature>
<dbReference type="InterPro" id="IPR006115">
    <property type="entry name" value="6PGDH_NADP-bd"/>
</dbReference>
<accession>A0A212LYR7</accession>
<dbReference type="SUPFAM" id="SSF51735">
    <property type="entry name" value="NAD(P)-binding Rossmann-fold domains"/>
    <property type="match status" value="1"/>
</dbReference>
<evidence type="ECO:0000259" key="1">
    <source>
        <dbReference type="Pfam" id="PF03446"/>
    </source>
</evidence>
<dbReference type="RefSeq" id="WP_075756148.1">
    <property type="nucleotide sequence ID" value="NZ_LT608335.1"/>
</dbReference>
<dbReference type="InterPro" id="IPR036291">
    <property type="entry name" value="NAD(P)-bd_dom_sf"/>
</dbReference>
<dbReference type="GO" id="GO:0050661">
    <property type="term" value="F:NADP binding"/>
    <property type="evidence" value="ECO:0007669"/>
    <property type="project" value="InterPro"/>
</dbReference>